<evidence type="ECO:0000256" key="13">
    <source>
        <dbReference type="SAM" id="Phobius"/>
    </source>
</evidence>
<keyword evidence="7 13" id="KW-0472">Membrane</keyword>
<dbReference type="SUPFAM" id="SSF81321">
    <property type="entry name" value="Family A G protein-coupled receptor-like"/>
    <property type="match status" value="1"/>
</dbReference>
<keyword evidence="8" id="KW-1015">Disulfide bond</keyword>
<feature type="transmembrane region" description="Helical" evidence="13">
    <location>
        <begin position="152"/>
        <end position="173"/>
    </location>
</feature>
<dbReference type="OrthoDB" id="5977853at2759"/>
<dbReference type="Gene3D" id="1.20.1070.10">
    <property type="entry name" value="Rhodopsin 7-helix transmembrane proteins"/>
    <property type="match status" value="2"/>
</dbReference>
<feature type="transmembrane region" description="Helical" evidence="13">
    <location>
        <begin position="475"/>
        <end position="497"/>
    </location>
</feature>
<dbReference type="Pfam" id="PF00001">
    <property type="entry name" value="7tm_1"/>
    <property type="match status" value="1"/>
</dbReference>
<dbReference type="SMART" id="SM01381">
    <property type="entry name" value="7TM_GPCR_Srsx"/>
    <property type="match status" value="1"/>
</dbReference>
<dbReference type="eggNOG" id="KOG3656">
    <property type="taxonomic scope" value="Eukaryota"/>
</dbReference>
<dbReference type="PRINTS" id="PR00237">
    <property type="entry name" value="GPCRRHODOPSN"/>
</dbReference>
<dbReference type="HOGENOM" id="CLU_009579_11_1_1"/>
<dbReference type="EMBL" id="DS235767">
    <property type="protein sequence ID" value="EEB16738.1"/>
    <property type="molecule type" value="Genomic_DNA"/>
</dbReference>
<dbReference type="InterPro" id="IPR017452">
    <property type="entry name" value="GPCR_Rhodpsn_7TM"/>
</dbReference>
<evidence type="ECO:0000256" key="5">
    <source>
        <dbReference type="ARBA" id="ARBA00022989"/>
    </source>
</evidence>
<keyword evidence="5 13" id="KW-1133">Transmembrane helix</keyword>
<evidence type="ECO:0000256" key="1">
    <source>
        <dbReference type="ARBA" id="ARBA00004651"/>
    </source>
</evidence>
<keyword evidence="4 11" id="KW-0812">Transmembrane</keyword>
<keyword evidence="3" id="KW-1003">Cell membrane</keyword>
<keyword evidence="10 11" id="KW-0807">Transducer</keyword>
<dbReference type="OMA" id="GVKNGCY"/>
<dbReference type="EC" id="2.7.10.2" evidence="15"/>
<evidence type="ECO:0000259" key="14">
    <source>
        <dbReference type="PROSITE" id="PS50262"/>
    </source>
</evidence>
<protein>
    <submittedName>
        <fullName evidence="15 16">Class A rhodopsin-like G-protein coupled receptor GPRnna3, putative</fullName>
        <ecNumber evidence="15">2.7.10.2</ecNumber>
    </submittedName>
</protein>
<dbReference type="FunFam" id="1.20.1070.10:FF:000523">
    <property type="entry name" value="5-hydroxytryptamine receptor 2B"/>
    <property type="match status" value="1"/>
</dbReference>
<dbReference type="GeneID" id="8230465"/>
<evidence type="ECO:0000256" key="2">
    <source>
        <dbReference type="ARBA" id="ARBA00010663"/>
    </source>
</evidence>
<evidence type="ECO:0000256" key="6">
    <source>
        <dbReference type="ARBA" id="ARBA00023040"/>
    </source>
</evidence>
<evidence type="ECO:0000313" key="16">
    <source>
        <dbReference type="EnsemblMetazoa" id="PHUM434300-PA"/>
    </source>
</evidence>
<evidence type="ECO:0000256" key="7">
    <source>
        <dbReference type="ARBA" id="ARBA00023136"/>
    </source>
</evidence>
<dbReference type="InterPro" id="IPR000276">
    <property type="entry name" value="GPCR_Rhodpsn"/>
</dbReference>
<dbReference type="PROSITE" id="PS00237">
    <property type="entry name" value="G_PROTEIN_RECEP_F1_1"/>
    <property type="match status" value="1"/>
</dbReference>
<dbReference type="EMBL" id="AAZO01005306">
    <property type="status" value="NOT_ANNOTATED_CDS"/>
    <property type="molecule type" value="Genomic_DNA"/>
</dbReference>
<evidence type="ECO:0000256" key="11">
    <source>
        <dbReference type="RuleBase" id="RU000688"/>
    </source>
</evidence>
<dbReference type="GO" id="GO:0071880">
    <property type="term" value="P:adenylate cyclase-activating adrenergic receptor signaling pathway"/>
    <property type="evidence" value="ECO:0007669"/>
    <property type="project" value="TreeGrafter"/>
</dbReference>
<reference evidence="16" key="3">
    <citation type="submission" date="2020-05" db="UniProtKB">
        <authorList>
            <consortium name="EnsemblMetazoa"/>
        </authorList>
    </citation>
    <scope>IDENTIFICATION</scope>
    <source>
        <strain evidence="16">USDA</strain>
    </source>
</reference>
<sequence>MAKDNNVTVDEESFNATTDFLPNQFSRFYQLTWEDLALATVLCIFIIITVVGNTLVILAVIVTKRLRTVTNCYVMSLAVADWLVGVFVMPPKVALHLMGSWELGEIFCDIWISLDVLCCTASILSLCAISVDRYLAVTQPLNYSRRRRSKKLALLMILIVWLVAIAITCPPIFGWYDVNHHKDKQCRYNQNEGYVIFSAMGSFFIPLIVMLYVYARISCVVSKRHEKLRQVENNSKTLNERSSRYAAILYRQTGRMRYEKRTNKFPGFFLKKKGEKVSFWKMNFFRLKNQKFISYNDESDYMERSFNDDDKCHHNPIMKSTSLSNSEHSQYTITSTTTTSGTHHHHHHHHNHNQRSIRSHYSYHNNQNNHSVSTELCSSSSSSHTTGKGNYYGNMNRTAGRPQGGITMDHLTQTGEQSCNLKYSSSSRVSSFRRESKTTQTLTIVVGGFVACWLPFFITYLMAPFLPDCTIPNLLWSLLTWLGWFNSAINPFIYAFYSVDFRTAFWRLTFQHCITTQKWQQQQFRNRNK</sequence>
<gene>
    <name evidence="16" type="primary">8230465</name>
    <name evidence="15" type="ORF">Phum_PHUM434300</name>
</gene>
<dbReference type="PANTHER" id="PTHR24248">
    <property type="entry name" value="ADRENERGIC RECEPTOR-RELATED G-PROTEIN COUPLED RECEPTOR"/>
    <property type="match status" value="1"/>
</dbReference>
<feature type="compositionally biased region" description="Basic residues" evidence="12">
    <location>
        <begin position="342"/>
        <end position="357"/>
    </location>
</feature>
<evidence type="ECO:0000256" key="3">
    <source>
        <dbReference type="ARBA" id="ARBA00022475"/>
    </source>
</evidence>
<dbReference type="KEGG" id="phu:Phum_PHUM434300"/>
<dbReference type="CDD" id="cd15061">
    <property type="entry name" value="7tmA_tyramine_R-like"/>
    <property type="match status" value="1"/>
</dbReference>
<evidence type="ECO:0000256" key="12">
    <source>
        <dbReference type="SAM" id="MobiDB-lite"/>
    </source>
</evidence>
<dbReference type="GO" id="GO:0004715">
    <property type="term" value="F:non-membrane spanning protein tyrosine kinase activity"/>
    <property type="evidence" value="ECO:0007669"/>
    <property type="project" value="UniProtKB-EC"/>
</dbReference>
<comment type="subcellular location">
    <subcellularLocation>
        <location evidence="1">Cell membrane</location>
        <topology evidence="1">Multi-pass membrane protein</topology>
    </subcellularLocation>
</comment>
<dbReference type="InParanoid" id="E0VTL1"/>
<dbReference type="GO" id="GO:0005886">
    <property type="term" value="C:plasma membrane"/>
    <property type="evidence" value="ECO:0007669"/>
    <property type="project" value="UniProtKB-SubCell"/>
</dbReference>
<evidence type="ECO:0000256" key="10">
    <source>
        <dbReference type="ARBA" id="ARBA00023224"/>
    </source>
</evidence>
<feature type="transmembrane region" description="Helical" evidence="13">
    <location>
        <begin position="193"/>
        <end position="215"/>
    </location>
</feature>
<dbReference type="RefSeq" id="XP_002429476.1">
    <property type="nucleotide sequence ID" value="XM_002429431.1"/>
</dbReference>
<keyword evidence="9 11" id="KW-0675">Receptor</keyword>
<keyword evidence="15" id="KW-0808">Transferase</keyword>
<organism>
    <name type="scientific">Pediculus humanus subsp. corporis</name>
    <name type="common">Body louse</name>
    <dbReference type="NCBI Taxonomy" id="121224"/>
    <lineage>
        <taxon>Eukaryota</taxon>
        <taxon>Metazoa</taxon>
        <taxon>Ecdysozoa</taxon>
        <taxon>Arthropoda</taxon>
        <taxon>Hexapoda</taxon>
        <taxon>Insecta</taxon>
        <taxon>Pterygota</taxon>
        <taxon>Neoptera</taxon>
        <taxon>Paraneoptera</taxon>
        <taxon>Psocodea</taxon>
        <taxon>Troctomorpha</taxon>
        <taxon>Phthiraptera</taxon>
        <taxon>Anoplura</taxon>
        <taxon>Pediculidae</taxon>
        <taxon>Pediculus</taxon>
    </lineage>
</organism>
<evidence type="ECO:0000256" key="9">
    <source>
        <dbReference type="ARBA" id="ARBA00023170"/>
    </source>
</evidence>
<feature type="transmembrane region" description="Helical" evidence="13">
    <location>
        <begin position="442"/>
        <end position="463"/>
    </location>
</feature>
<feature type="transmembrane region" description="Helical" evidence="13">
    <location>
        <begin position="110"/>
        <end position="131"/>
    </location>
</feature>
<dbReference type="Proteomes" id="UP000009046">
    <property type="component" value="Unassembled WGS sequence"/>
</dbReference>
<keyword evidence="17" id="KW-1185">Reference proteome</keyword>
<dbReference type="PROSITE" id="PS50262">
    <property type="entry name" value="G_PROTEIN_RECEP_F1_2"/>
    <property type="match status" value="1"/>
</dbReference>
<dbReference type="PANTHER" id="PTHR24248:SF199">
    <property type="entry name" value="IP13425P-RELATED"/>
    <property type="match status" value="1"/>
</dbReference>
<feature type="transmembrane region" description="Helical" evidence="13">
    <location>
        <begin position="72"/>
        <end position="90"/>
    </location>
</feature>
<evidence type="ECO:0000313" key="15">
    <source>
        <dbReference type="EMBL" id="EEB16738.1"/>
    </source>
</evidence>
<evidence type="ECO:0000313" key="17">
    <source>
        <dbReference type="Proteomes" id="UP000009046"/>
    </source>
</evidence>
<evidence type="ECO:0000256" key="8">
    <source>
        <dbReference type="ARBA" id="ARBA00023157"/>
    </source>
</evidence>
<dbReference type="FunCoup" id="E0VTL1">
    <property type="interactions" value="49"/>
</dbReference>
<dbReference type="EMBL" id="AAZO01005307">
    <property type="status" value="NOT_ANNOTATED_CDS"/>
    <property type="molecule type" value="Genomic_DNA"/>
</dbReference>
<comment type="similarity">
    <text evidence="2 11">Belongs to the G-protein coupled receptor 1 family.</text>
</comment>
<name>E0VTL1_PEDHC</name>
<accession>E0VTL1</accession>
<proteinExistence type="inferred from homology"/>
<reference evidence="15" key="1">
    <citation type="submission" date="2007-04" db="EMBL/GenBank/DDBJ databases">
        <title>Annotation of Pediculus humanus corporis strain USDA.</title>
        <authorList>
            <person name="Kirkness E."/>
            <person name="Hannick L."/>
            <person name="Hass B."/>
            <person name="Bruggner R."/>
            <person name="Lawson D."/>
            <person name="Bidwell S."/>
            <person name="Joardar V."/>
            <person name="Caler E."/>
            <person name="Walenz B."/>
            <person name="Inman J."/>
            <person name="Schobel S."/>
            <person name="Galinsky K."/>
            <person name="Amedeo P."/>
            <person name="Strausberg R."/>
        </authorList>
    </citation>
    <scope>NUCLEOTIDE SEQUENCE</scope>
    <source>
        <strain evidence="15">USDA</strain>
    </source>
</reference>
<reference evidence="15" key="2">
    <citation type="submission" date="2007-04" db="EMBL/GenBank/DDBJ databases">
        <title>The genome of the human body louse.</title>
        <authorList>
            <consortium name="The Human Body Louse Genome Consortium"/>
            <person name="Kirkness E."/>
            <person name="Walenz B."/>
            <person name="Hass B."/>
            <person name="Bruggner R."/>
            <person name="Strausberg R."/>
        </authorList>
    </citation>
    <scope>NUCLEOTIDE SEQUENCE</scope>
    <source>
        <strain evidence="15">USDA</strain>
    </source>
</reference>
<dbReference type="GO" id="GO:0043410">
    <property type="term" value="P:positive regulation of MAPK cascade"/>
    <property type="evidence" value="ECO:0007669"/>
    <property type="project" value="TreeGrafter"/>
</dbReference>
<dbReference type="EnsemblMetazoa" id="PHUM434300-RA">
    <property type="protein sequence ID" value="PHUM434300-PA"/>
    <property type="gene ID" value="PHUM434300"/>
</dbReference>
<dbReference type="VEuPathDB" id="VectorBase:PHUM434300"/>
<dbReference type="AlphaFoldDB" id="E0VTL1"/>
<feature type="transmembrane region" description="Helical" evidence="13">
    <location>
        <begin position="36"/>
        <end position="60"/>
    </location>
</feature>
<dbReference type="CTD" id="8230465"/>
<evidence type="ECO:0000256" key="4">
    <source>
        <dbReference type="ARBA" id="ARBA00022692"/>
    </source>
</evidence>
<feature type="domain" description="G-protein coupled receptors family 1 profile" evidence="14">
    <location>
        <begin position="52"/>
        <end position="494"/>
    </location>
</feature>
<dbReference type="GO" id="GO:0004993">
    <property type="term" value="F:G protein-coupled serotonin receptor activity"/>
    <property type="evidence" value="ECO:0007669"/>
    <property type="project" value="UniProtKB-ARBA"/>
</dbReference>
<keyword evidence="6 11" id="KW-0297">G-protein coupled receptor</keyword>
<feature type="region of interest" description="Disordered" evidence="12">
    <location>
        <begin position="335"/>
        <end position="357"/>
    </location>
</feature>